<name>A0A9J5WEX9_SOLCO</name>
<dbReference type="EMBL" id="JACXVP010000012">
    <property type="protein sequence ID" value="KAG5573552.1"/>
    <property type="molecule type" value="Genomic_DNA"/>
</dbReference>
<protein>
    <submittedName>
        <fullName evidence="1">Uncharacterized protein</fullName>
    </submittedName>
</protein>
<evidence type="ECO:0000313" key="1">
    <source>
        <dbReference type="EMBL" id="KAG5573552.1"/>
    </source>
</evidence>
<keyword evidence="2" id="KW-1185">Reference proteome</keyword>
<gene>
    <name evidence="1" type="ORF">H5410_063318</name>
</gene>
<accession>A0A9J5WEX9</accession>
<evidence type="ECO:0000313" key="2">
    <source>
        <dbReference type="Proteomes" id="UP000824120"/>
    </source>
</evidence>
<comment type="caution">
    <text evidence="1">The sequence shown here is derived from an EMBL/GenBank/DDBJ whole genome shotgun (WGS) entry which is preliminary data.</text>
</comment>
<dbReference type="AlphaFoldDB" id="A0A9J5WEX9"/>
<dbReference type="Proteomes" id="UP000824120">
    <property type="component" value="Chromosome 12"/>
</dbReference>
<reference evidence="1 2" key="1">
    <citation type="submission" date="2020-09" db="EMBL/GenBank/DDBJ databases">
        <title>De no assembly of potato wild relative species, Solanum commersonii.</title>
        <authorList>
            <person name="Cho K."/>
        </authorList>
    </citation>
    <scope>NUCLEOTIDE SEQUENCE [LARGE SCALE GENOMIC DNA]</scope>
    <source>
        <strain evidence="1">LZ3.2</strain>
        <tissue evidence="1">Leaf</tissue>
    </source>
</reference>
<organism evidence="1 2">
    <name type="scientific">Solanum commersonii</name>
    <name type="common">Commerson's wild potato</name>
    <name type="synonym">Commerson's nightshade</name>
    <dbReference type="NCBI Taxonomy" id="4109"/>
    <lineage>
        <taxon>Eukaryota</taxon>
        <taxon>Viridiplantae</taxon>
        <taxon>Streptophyta</taxon>
        <taxon>Embryophyta</taxon>
        <taxon>Tracheophyta</taxon>
        <taxon>Spermatophyta</taxon>
        <taxon>Magnoliopsida</taxon>
        <taxon>eudicotyledons</taxon>
        <taxon>Gunneridae</taxon>
        <taxon>Pentapetalae</taxon>
        <taxon>asterids</taxon>
        <taxon>lamiids</taxon>
        <taxon>Solanales</taxon>
        <taxon>Solanaceae</taxon>
        <taxon>Solanoideae</taxon>
        <taxon>Solaneae</taxon>
        <taxon>Solanum</taxon>
    </lineage>
</organism>
<sequence>MDERSSFLFPRSLTIKRYFRAETEVFDMAMGLSKLTISFPDKYHHIIICLCNQSPQGLKQ</sequence>
<proteinExistence type="predicted"/>